<evidence type="ECO:0000256" key="3">
    <source>
        <dbReference type="ARBA" id="ARBA00022982"/>
    </source>
</evidence>
<dbReference type="InterPro" id="IPR013766">
    <property type="entry name" value="Thioredoxin_domain"/>
</dbReference>
<dbReference type="OrthoDB" id="2121326at2759"/>
<dbReference type="PROSITE" id="PS00194">
    <property type="entry name" value="THIOREDOXIN_1"/>
    <property type="match status" value="1"/>
</dbReference>
<dbReference type="NCBIfam" id="TIGR01068">
    <property type="entry name" value="thioredoxin"/>
    <property type="match status" value="1"/>
</dbReference>
<dbReference type="GO" id="GO:0015035">
    <property type="term" value="F:protein-disulfide reductase activity"/>
    <property type="evidence" value="ECO:0007669"/>
    <property type="project" value="InterPro"/>
</dbReference>
<dbReference type="STRING" id="578462.A0A0L0SNF6"/>
<proteinExistence type="inferred from homology"/>
<dbReference type="VEuPathDB" id="FungiDB:AMAG_09081"/>
<dbReference type="FunFam" id="3.40.30.10:FF:000001">
    <property type="entry name" value="Thioredoxin"/>
    <property type="match status" value="1"/>
</dbReference>
<keyword evidence="3" id="KW-0249">Electron transport</keyword>
<keyword evidence="2" id="KW-0813">Transport</keyword>
<keyword evidence="8" id="KW-1185">Reference proteome</keyword>
<comment type="similarity">
    <text evidence="1">Belongs to the thioredoxin family.</text>
</comment>
<dbReference type="InterPro" id="IPR005746">
    <property type="entry name" value="Thioredoxin"/>
</dbReference>
<accession>A0A0L0SNF6</accession>
<dbReference type="eggNOG" id="KOG0910">
    <property type="taxonomic scope" value="Eukaryota"/>
</dbReference>
<dbReference type="EMBL" id="GG745343">
    <property type="protein sequence ID" value="KNE64023.1"/>
    <property type="molecule type" value="Genomic_DNA"/>
</dbReference>
<name>A0A0L0SNF6_ALLM3</name>
<dbReference type="AlphaFoldDB" id="A0A0L0SNF6"/>
<keyword evidence="5" id="KW-0676">Redox-active center</keyword>
<gene>
    <name evidence="7" type="ORF">AMAG_09081</name>
</gene>
<evidence type="ECO:0000256" key="4">
    <source>
        <dbReference type="ARBA" id="ARBA00023157"/>
    </source>
</evidence>
<dbReference type="OMA" id="KEHVISC"/>
<dbReference type="Proteomes" id="UP000054350">
    <property type="component" value="Unassembled WGS sequence"/>
</dbReference>
<protein>
    <submittedName>
        <fullName evidence="7">Thioredoxin</fullName>
    </submittedName>
</protein>
<sequence length="139" mass="15146">MNALRTTVFATLRNATFTAPARTFTTTRVAATKVVQIGSTDAFESVLTSGKPVLVDFFATWCGPCRTLAPLLDKLAKDKADALSVVKVDCDELQELAAKHSVSALPTVVLFKDGKEVDRFMGVRDPKFIENFVAPHTQK</sequence>
<feature type="domain" description="Thioredoxin" evidence="6">
    <location>
        <begin position="15"/>
        <end position="138"/>
    </location>
</feature>
<dbReference type="Pfam" id="PF00085">
    <property type="entry name" value="Thioredoxin"/>
    <property type="match status" value="1"/>
</dbReference>
<evidence type="ECO:0000259" key="6">
    <source>
        <dbReference type="PROSITE" id="PS51352"/>
    </source>
</evidence>
<dbReference type="Gene3D" id="3.40.30.10">
    <property type="entry name" value="Glutaredoxin"/>
    <property type="match status" value="1"/>
</dbReference>
<keyword evidence="4" id="KW-1015">Disulfide bond</keyword>
<reference evidence="7 8" key="1">
    <citation type="submission" date="2009-11" db="EMBL/GenBank/DDBJ databases">
        <title>Annotation of Allomyces macrogynus ATCC 38327.</title>
        <authorList>
            <consortium name="The Broad Institute Genome Sequencing Platform"/>
            <person name="Russ C."/>
            <person name="Cuomo C."/>
            <person name="Burger G."/>
            <person name="Gray M.W."/>
            <person name="Holland P.W.H."/>
            <person name="King N."/>
            <person name="Lang F.B.F."/>
            <person name="Roger A.J."/>
            <person name="Ruiz-Trillo I."/>
            <person name="Young S.K."/>
            <person name="Zeng Q."/>
            <person name="Gargeya S."/>
            <person name="Fitzgerald M."/>
            <person name="Haas B."/>
            <person name="Abouelleil A."/>
            <person name="Alvarado L."/>
            <person name="Arachchi H.M."/>
            <person name="Berlin A."/>
            <person name="Chapman S.B."/>
            <person name="Gearin G."/>
            <person name="Goldberg J."/>
            <person name="Griggs A."/>
            <person name="Gujja S."/>
            <person name="Hansen M."/>
            <person name="Heiman D."/>
            <person name="Howarth C."/>
            <person name="Larimer J."/>
            <person name="Lui A."/>
            <person name="MacDonald P.J.P."/>
            <person name="McCowen C."/>
            <person name="Montmayeur A."/>
            <person name="Murphy C."/>
            <person name="Neiman D."/>
            <person name="Pearson M."/>
            <person name="Priest M."/>
            <person name="Roberts A."/>
            <person name="Saif S."/>
            <person name="Shea T."/>
            <person name="Sisk P."/>
            <person name="Stolte C."/>
            <person name="Sykes S."/>
            <person name="Wortman J."/>
            <person name="Nusbaum C."/>
            <person name="Birren B."/>
        </authorList>
    </citation>
    <scope>NUCLEOTIDE SEQUENCE [LARGE SCALE GENOMIC DNA]</scope>
    <source>
        <strain evidence="7 8">ATCC 38327</strain>
    </source>
</reference>
<evidence type="ECO:0000256" key="5">
    <source>
        <dbReference type="ARBA" id="ARBA00023284"/>
    </source>
</evidence>
<dbReference type="InterPro" id="IPR036249">
    <property type="entry name" value="Thioredoxin-like_sf"/>
</dbReference>
<evidence type="ECO:0000313" key="8">
    <source>
        <dbReference type="Proteomes" id="UP000054350"/>
    </source>
</evidence>
<dbReference type="CDD" id="cd02947">
    <property type="entry name" value="TRX_family"/>
    <property type="match status" value="1"/>
</dbReference>
<evidence type="ECO:0000256" key="1">
    <source>
        <dbReference type="ARBA" id="ARBA00008987"/>
    </source>
</evidence>
<reference evidence="8" key="2">
    <citation type="submission" date="2009-11" db="EMBL/GenBank/DDBJ databases">
        <title>The Genome Sequence of Allomyces macrogynus strain ATCC 38327.</title>
        <authorList>
            <consortium name="The Broad Institute Genome Sequencing Platform"/>
            <person name="Russ C."/>
            <person name="Cuomo C."/>
            <person name="Shea T."/>
            <person name="Young S.K."/>
            <person name="Zeng Q."/>
            <person name="Koehrsen M."/>
            <person name="Haas B."/>
            <person name="Borodovsky M."/>
            <person name="Guigo R."/>
            <person name="Alvarado L."/>
            <person name="Berlin A."/>
            <person name="Borenstein D."/>
            <person name="Chen Z."/>
            <person name="Engels R."/>
            <person name="Freedman E."/>
            <person name="Gellesch M."/>
            <person name="Goldberg J."/>
            <person name="Griggs A."/>
            <person name="Gujja S."/>
            <person name="Heiman D."/>
            <person name="Hepburn T."/>
            <person name="Howarth C."/>
            <person name="Jen D."/>
            <person name="Larson L."/>
            <person name="Lewis B."/>
            <person name="Mehta T."/>
            <person name="Park D."/>
            <person name="Pearson M."/>
            <person name="Roberts A."/>
            <person name="Saif S."/>
            <person name="Shenoy N."/>
            <person name="Sisk P."/>
            <person name="Stolte C."/>
            <person name="Sykes S."/>
            <person name="Walk T."/>
            <person name="White J."/>
            <person name="Yandava C."/>
            <person name="Burger G."/>
            <person name="Gray M.W."/>
            <person name="Holland P.W.H."/>
            <person name="King N."/>
            <person name="Lang F.B.F."/>
            <person name="Roger A.J."/>
            <person name="Ruiz-Trillo I."/>
            <person name="Lander E."/>
            <person name="Nusbaum C."/>
        </authorList>
    </citation>
    <scope>NUCLEOTIDE SEQUENCE [LARGE SCALE GENOMIC DNA]</scope>
    <source>
        <strain evidence="8">ATCC 38327</strain>
    </source>
</reference>
<dbReference type="PANTHER" id="PTHR43601:SF3">
    <property type="entry name" value="THIOREDOXIN, MITOCHONDRIAL"/>
    <property type="match status" value="1"/>
</dbReference>
<dbReference type="SUPFAM" id="SSF52833">
    <property type="entry name" value="Thioredoxin-like"/>
    <property type="match status" value="1"/>
</dbReference>
<dbReference type="PANTHER" id="PTHR43601">
    <property type="entry name" value="THIOREDOXIN, MITOCHONDRIAL"/>
    <property type="match status" value="1"/>
</dbReference>
<evidence type="ECO:0000313" key="7">
    <source>
        <dbReference type="EMBL" id="KNE64023.1"/>
    </source>
</evidence>
<dbReference type="InterPro" id="IPR017937">
    <property type="entry name" value="Thioredoxin_CS"/>
</dbReference>
<organism evidence="7 8">
    <name type="scientific">Allomyces macrogynus (strain ATCC 38327)</name>
    <name type="common">Allomyces javanicus var. macrogynus</name>
    <dbReference type="NCBI Taxonomy" id="578462"/>
    <lineage>
        <taxon>Eukaryota</taxon>
        <taxon>Fungi</taxon>
        <taxon>Fungi incertae sedis</taxon>
        <taxon>Blastocladiomycota</taxon>
        <taxon>Blastocladiomycetes</taxon>
        <taxon>Blastocladiales</taxon>
        <taxon>Blastocladiaceae</taxon>
        <taxon>Allomyces</taxon>
    </lineage>
</organism>
<dbReference type="GO" id="GO:0045454">
    <property type="term" value="P:cell redox homeostasis"/>
    <property type="evidence" value="ECO:0007669"/>
    <property type="project" value="TreeGrafter"/>
</dbReference>
<dbReference type="PROSITE" id="PS51352">
    <property type="entry name" value="THIOREDOXIN_2"/>
    <property type="match status" value="1"/>
</dbReference>
<evidence type="ECO:0000256" key="2">
    <source>
        <dbReference type="ARBA" id="ARBA00022448"/>
    </source>
</evidence>
<dbReference type="PRINTS" id="PR00421">
    <property type="entry name" value="THIOREDOXIN"/>
</dbReference>